<keyword evidence="9" id="KW-1185">Reference proteome</keyword>
<protein>
    <submittedName>
        <fullName evidence="8">SigE family RNA polymerase sigma factor</fullName>
    </submittedName>
</protein>
<dbReference type="InterPro" id="IPR013325">
    <property type="entry name" value="RNA_pol_sigma_r2"/>
</dbReference>
<comment type="similarity">
    <text evidence="1">Belongs to the sigma-70 factor family. ECF subfamily.</text>
</comment>
<evidence type="ECO:0000313" key="9">
    <source>
        <dbReference type="Proteomes" id="UP001499854"/>
    </source>
</evidence>
<dbReference type="CDD" id="cd06171">
    <property type="entry name" value="Sigma70_r4"/>
    <property type="match status" value="1"/>
</dbReference>
<feature type="domain" description="RNA polymerase sigma factor 70 region 4 type 2" evidence="7">
    <location>
        <begin position="107"/>
        <end position="156"/>
    </location>
</feature>
<sequence length="179" mass="19778">MTDWADALVDLLQVRGLALRRYAVLLSGSEDEADDLLQEALARIFAGRGYKAAPESLEAYLCKTMANLVIDAGRRRQRWLRVRHRFAVPVHDGGRMAETTADRLDTRASLATLSPQQRVCAVLRYYDDLTVPEIAARLGLAEGTVKRHLADAARRLAVLLRTSGEGGENGGRRLGRARP</sequence>
<evidence type="ECO:0000259" key="6">
    <source>
        <dbReference type="Pfam" id="PF04542"/>
    </source>
</evidence>
<evidence type="ECO:0000256" key="1">
    <source>
        <dbReference type="ARBA" id="ARBA00010641"/>
    </source>
</evidence>
<dbReference type="EMBL" id="BAAAQM010000024">
    <property type="protein sequence ID" value="GAA1978309.1"/>
    <property type="molecule type" value="Genomic_DNA"/>
</dbReference>
<name>A0ABN2S0K1_9ACTN</name>
<dbReference type="Pfam" id="PF04542">
    <property type="entry name" value="Sigma70_r2"/>
    <property type="match status" value="1"/>
</dbReference>
<dbReference type="InterPro" id="IPR014284">
    <property type="entry name" value="RNA_pol_sigma-70_dom"/>
</dbReference>
<dbReference type="PANTHER" id="PTHR43133:SF52">
    <property type="entry name" value="ECF RNA POLYMERASE SIGMA FACTOR SIGL"/>
    <property type="match status" value="1"/>
</dbReference>
<dbReference type="RefSeq" id="WP_344658953.1">
    <property type="nucleotide sequence ID" value="NZ_BAAAQM010000024.1"/>
</dbReference>
<gene>
    <name evidence="8" type="ORF">GCM10009838_43920</name>
</gene>
<dbReference type="InterPro" id="IPR036388">
    <property type="entry name" value="WH-like_DNA-bd_sf"/>
</dbReference>
<dbReference type="Pfam" id="PF08281">
    <property type="entry name" value="Sigma70_r4_2"/>
    <property type="match status" value="1"/>
</dbReference>
<keyword evidence="4" id="KW-0238">DNA-binding</keyword>
<dbReference type="PANTHER" id="PTHR43133">
    <property type="entry name" value="RNA POLYMERASE ECF-TYPE SIGMA FACTO"/>
    <property type="match status" value="1"/>
</dbReference>
<keyword evidence="3" id="KW-0731">Sigma factor</keyword>
<keyword evidence="5" id="KW-0804">Transcription</keyword>
<reference evidence="8 9" key="1">
    <citation type="journal article" date="2019" name="Int. J. Syst. Evol. Microbiol.">
        <title>The Global Catalogue of Microorganisms (GCM) 10K type strain sequencing project: providing services to taxonomists for standard genome sequencing and annotation.</title>
        <authorList>
            <consortium name="The Broad Institute Genomics Platform"/>
            <consortium name="The Broad Institute Genome Sequencing Center for Infectious Disease"/>
            <person name="Wu L."/>
            <person name="Ma J."/>
        </authorList>
    </citation>
    <scope>NUCLEOTIDE SEQUENCE [LARGE SCALE GENOMIC DNA]</scope>
    <source>
        <strain evidence="8 9">JCM 16013</strain>
    </source>
</reference>
<dbReference type="InterPro" id="IPR013324">
    <property type="entry name" value="RNA_pol_sigma_r3/r4-like"/>
</dbReference>
<dbReference type="Gene3D" id="1.10.1740.10">
    <property type="match status" value="1"/>
</dbReference>
<accession>A0ABN2S0K1</accession>
<evidence type="ECO:0000256" key="2">
    <source>
        <dbReference type="ARBA" id="ARBA00023015"/>
    </source>
</evidence>
<dbReference type="Gene3D" id="1.10.10.10">
    <property type="entry name" value="Winged helix-like DNA-binding domain superfamily/Winged helix DNA-binding domain"/>
    <property type="match status" value="1"/>
</dbReference>
<dbReference type="InterPro" id="IPR007627">
    <property type="entry name" value="RNA_pol_sigma70_r2"/>
</dbReference>
<dbReference type="NCBIfam" id="TIGR02937">
    <property type="entry name" value="sigma70-ECF"/>
    <property type="match status" value="1"/>
</dbReference>
<proteinExistence type="inferred from homology"/>
<evidence type="ECO:0000259" key="7">
    <source>
        <dbReference type="Pfam" id="PF08281"/>
    </source>
</evidence>
<dbReference type="InterPro" id="IPR013249">
    <property type="entry name" value="RNA_pol_sigma70_r4_t2"/>
</dbReference>
<dbReference type="SUPFAM" id="SSF88659">
    <property type="entry name" value="Sigma3 and sigma4 domains of RNA polymerase sigma factors"/>
    <property type="match status" value="1"/>
</dbReference>
<dbReference type="SUPFAM" id="SSF88946">
    <property type="entry name" value="Sigma2 domain of RNA polymerase sigma factors"/>
    <property type="match status" value="1"/>
</dbReference>
<comment type="caution">
    <text evidence="8">The sequence shown here is derived from an EMBL/GenBank/DDBJ whole genome shotgun (WGS) entry which is preliminary data.</text>
</comment>
<feature type="domain" description="RNA polymerase sigma-70 region 2" evidence="6">
    <location>
        <begin position="19"/>
        <end position="78"/>
    </location>
</feature>
<evidence type="ECO:0000256" key="3">
    <source>
        <dbReference type="ARBA" id="ARBA00023082"/>
    </source>
</evidence>
<evidence type="ECO:0000256" key="4">
    <source>
        <dbReference type="ARBA" id="ARBA00023125"/>
    </source>
</evidence>
<evidence type="ECO:0000256" key="5">
    <source>
        <dbReference type="ARBA" id="ARBA00023163"/>
    </source>
</evidence>
<keyword evidence="2" id="KW-0805">Transcription regulation</keyword>
<dbReference type="Proteomes" id="UP001499854">
    <property type="component" value="Unassembled WGS sequence"/>
</dbReference>
<dbReference type="InterPro" id="IPR039425">
    <property type="entry name" value="RNA_pol_sigma-70-like"/>
</dbReference>
<evidence type="ECO:0000313" key="8">
    <source>
        <dbReference type="EMBL" id="GAA1978309.1"/>
    </source>
</evidence>
<organism evidence="8 9">
    <name type="scientific">Catenulispora subtropica</name>
    <dbReference type="NCBI Taxonomy" id="450798"/>
    <lineage>
        <taxon>Bacteria</taxon>
        <taxon>Bacillati</taxon>
        <taxon>Actinomycetota</taxon>
        <taxon>Actinomycetes</taxon>
        <taxon>Catenulisporales</taxon>
        <taxon>Catenulisporaceae</taxon>
        <taxon>Catenulispora</taxon>
    </lineage>
</organism>